<dbReference type="KEGG" id="mgot:MgSA37_02109"/>
<dbReference type="Proteomes" id="UP000218263">
    <property type="component" value="Chromosome"/>
</dbReference>
<evidence type="ECO:0000313" key="2">
    <source>
        <dbReference type="Proteomes" id="UP000218263"/>
    </source>
</evidence>
<organism evidence="1 2">
    <name type="scientific">Mucilaginibacter gotjawali</name>
    <dbReference type="NCBI Taxonomy" id="1550579"/>
    <lineage>
        <taxon>Bacteria</taxon>
        <taxon>Pseudomonadati</taxon>
        <taxon>Bacteroidota</taxon>
        <taxon>Sphingobacteriia</taxon>
        <taxon>Sphingobacteriales</taxon>
        <taxon>Sphingobacteriaceae</taxon>
        <taxon>Mucilaginibacter</taxon>
    </lineage>
</organism>
<protein>
    <submittedName>
        <fullName evidence="1">Uncharacterized protein</fullName>
    </submittedName>
</protein>
<evidence type="ECO:0000313" key="1">
    <source>
        <dbReference type="EMBL" id="BAU53938.1"/>
    </source>
</evidence>
<accession>A0A110B5C0</accession>
<proteinExistence type="predicted"/>
<name>A0A110B5C0_9SPHI</name>
<dbReference type="EMBL" id="AP017313">
    <property type="protein sequence ID" value="BAU53938.1"/>
    <property type="molecule type" value="Genomic_DNA"/>
</dbReference>
<reference evidence="1 2" key="1">
    <citation type="submission" date="2015-12" db="EMBL/GenBank/DDBJ databases">
        <title>Genome sequence of Mucilaginibacter gotjawali.</title>
        <authorList>
            <person name="Lee J.S."/>
            <person name="Lee K.C."/>
            <person name="Kim K.K."/>
            <person name="Lee B.W."/>
        </authorList>
    </citation>
    <scope>NUCLEOTIDE SEQUENCE [LARGE SCALE GENOMIC DNA]</scope>
    <source>
        <strain evidence="1 2">SA3-7</strain>
    </source>
</reference>
<gene>
    <name evidence="1" type="ORF">MgSA37_02109</name>
</gene>
<keyword evidence="2" id="KW-1185">Reference proteome</keyword>
<dbReference type="AlphaFoldDB" id="A0A110B5C0"/>
<sequence length="63" mass="7044">MSILDIICTNINCNMLGAQPDQFRAIINPGTLLAKLCFGKYGFEHNFSWKRLIAGKVPCLSKE</sequence>